<feature type="region of interest" description="Disordered" evidence="1">
    <location>
        <begin position="141"/>
        <end position="163"/>
    </location>
</feature>
<evidence type="ECO:0000313" key="2">
    <source>
        <dbReference type="EMBL" id="KAJ7664798.1"/>
    </source>
</evidence>
<evidence type="ECO:0000313" key="3">
    <source>
        <dbReference type="Proteomes" id="UP001221757"/>
    </source>
</evidence>
<feature type="compositionally biased region" description="Pro residues" evidence="1">
    <location>
        <begin position="104"/>
        <end position="120"/>
    </location>
</feature>
<protein>
    <submittedName>
        <fullName evidence="2">Uncharacterized protein</fullName>
    </submittedName>
</protein>
<organism evidence="2 3">
    <name type="scientific">Mycena rosella</name>
    <name type="common">Pink bonnet</name>
    <name type="synonym">Agaricus rosellus</name>
    <dbReference type="NCBI Taxonomy" id="1033263"/>
    <lineage>
        <taxon>Eukaryota</taxon>
        <taxon>Fungi</taxon>
        <taxon>Dikarya</taxon>
        <taxon>Basidiomycota</taxon>
        <taxon>Agaricomycotina</taxon>
        <taxon>Agaricomycetes</taxon>
        <taxon>Agaricomycetidae</taxon>
        <taxon>Agaricales</taxon>
        <taxon>Marasmiineae</taxon>
        <taxon>Mycenaceae</taxon>
        <taxon>Mycena</taxon>
    </lineage>
</organism>
<dbReference type="EMBL" id="JARKIE010000220">
    <property type="protein sequence ID" value="KAJ7664798.1"/>
    <property type="molecule type" value="Genomic_DNA"/>
</dbReference>
<proteinExistence type="predicted"/>
<reference evidence="2" key="1">
    <citation type="submission" date="2023-03" db="EMBL/GenBank/DDBJ databases">
        <title>Massive genome expansion in bonnet fungi (Mycena s.s.) driven by repeated elements and novel gene families across ecological guilds.</title>
        <authorList>
            <consortium name="Lawrence Berkeley National Laboratory"/>
            <person name="Harder C.B."/>
            <person name="Miyauchi S."/>
            <person name="Viragh M."/>
            <person name="Kuo A."/>
            <person name="Thoen E."/>
            <person name="Andreopoulos B."/>
            <person name="Lu D."/>
            <person name="Skrede I."/>
            <person name="Drula E."/>
            <person name="Henrissat B."/>
            <person name="Morin E."/>
            <person name="Kohler A."/>
            <person name="Barry K."/>
            <person name="LaButti K."/>
            <person name="Morin E."/>
            <person name="Salamov A."/>
            <person name="Lipzen A."/>
            <person name="Mereny Z."/>
            <person name="Hegedus B."/>
            <person name="Baldrian P."/>
            <person name="Stursova M."/>
            <person name="Weitz H."/>
            <person name="Taylor A."/>
            <person name="Grigoriev I.V."/>
            <person name="Nagy L.G."/>
            <person name="Martin F."/>
            <person name="Kauserud H."/>
        </authorList>
    </citation>
    <scope>NUCLEOTIDE SEQUENCE</scope>
    <source>
        <strain evidence="2">CBHHK067</strain>
    </source>
</reference>
<accession>A0AAD7G7M1</accession>
<dbReference type="AlphaFoldDB" id="A0AAD7G7M1"/>
<sequence length="238" mass="26182">PNGLKGWLFYNPETRKMVISERAIFDECYFPGNKPSLLRLCPKSPPSPFVDLPPFKPPVVRYNRGDEDDDDDDTHRAPPASTSNPNTQAPSQPPAPPSTRSNSPAPPEQPLLPLQSPPQSPLAVAARRRFHRETTMHRPAGEWWRVTRNPPPAVPSDSEDSSKDEILLEPGSVLIVAHQGDPTSLVLQAANVTSVQSAQSAVQSGNPRSYHEALRRADAHLWEEVAVSEINSLLENCT</sequence>
<keyword evidence="3" id="KW-1185">Reference proteome</keyword>
<gene>
    <name evidence="2" type="ORF">B0H17DRAFT_1255949</name>
</gene>
<feature type="non-terminal residue" evidence="2">
    <location>
        <position position="1"/>
    </location>
</feature>
<dbReference type="Proteomes" id="UP001221757">
    <property type="component" value="Unassembled WGS sequence"/>
</dbReference>
<name>A0AAD7G7M1_MYCRO</name>
<evidence type="ECO:0000256" key="1">
    <source>
        <dbReference type="SAM" id="MobiDB-lite"/>
    </source>
</evidence>
<feature type="region of interest" description="Disordered" evidence="1">
    <location>
        <begin position="45"/>
        <end position="125"/>
    </location>
</feature>
<comment type="caution">
    <text evidence="2">The sequence shown here is derived from an EMBL/GenBank/DDBJ whole genome shotgun (WGS) entry which is preliminary data.</text>
</comment>